<gene>
    <name evidence="9" type="primary">80A10.210</name>
    <name evidence="9" type="ORF">Bhyg_00653</name>
</gene>
<keyword evidence="5" id="KW-0804">Transcription</keyword>
<evidence type="ECO:0000256" key="3">
    <source>
        <dbReference type="ARBA" id="ARBA00023015"/>
    </source>
</evidence>
<sequence>MSPKRSKKAKLSESESASSSSASESESSAPTPPRKDAKKSKSEKETAGKSEAKSAKSDSSLRVRGETEPTWELGGKKFLKVNDFKGKTYVNIREYYEKDGKVLPGKKGISLNLEQWQNFCSSIDEVNKVLRK</sequence>
<protein>
    <submittedName>
        <fullName evidence="9">RNA polymerase II transcriptional coactivator</fullName>
    </submittedName>
</protein>
<keyword evidence="3" id="KW-0805">Transcription regulation</keyword>
<evidence type="ECO:0000256" key="2">
    <source>
        <dbReference type="ARBA" id="ARBA00009001"/>
    </source>
</evidence>
<evidence type="ECO:0000256" key="5">
    <source>
        <dbReference type="ARBA" id="ARBA00023163"/>
    </source>
</evidence>
<evidence type="ECO:0000256" key="7">
    <source>
        <dbReference type="SAM" id="MobiDB-lite"/>
    </source>
</evidence>
<comment type="caution">
    <text evidence="9">The sequence shown here is derived from an EMBL/GenBank/DDBJ whole genome shotgun (WGS) entry which is preliminary data.</text>
</comment>
<dbReference type="GO" id="GO:0003677">
    <property type="term" value="F:DNA binding"/>
    <property type="evidence" value="ECO:0007669"/>
    <property type="project" value="UniProtKB-KW"/>
</dbReference>
<dbReference type="OrthoDB" id="2505440at2759"/>
<dbReference type="EMBL" id="WJQU01000001">
    <property type="protein sequence ID" value="KAJ6645447.1"/>
    <property type="molecule type" value="Genomic_DNA"/>
</dbReference>
<evidence type="ECO:0000256" key="6">
    <source>
        <dbReference type="ARBA" id="ARBA00023242"/>
    </source>
</evidence>
<dbReference type="AlphaFoldDB" id="A0A9Q0N8T9"/>
<reference evidence="9" key="1">
    <citation type="submission" date="2022-07" db="EMBL/GenBank/DDBJ databases">
        <authorList>
            <person name="Trinca V."/>
            <person name="Uliana J.V.C."/>
            <person name="Torres T.T."/>
            <person name="Ward R.J."/>
            <person name="Monesi N."/>
        </authorList>
    </citation>
    <scope>NUCLEOTIDE SEQUENCE</scope>
    <source>
        <strain evidence="9">HSMRA1968</strain>
        <tissue evidence="9">Whole embryos</tissue>
    </source>
</reference>
<dbReference type="GO" id="GO:0003713">
    <property type="term" value="F:transcription coactivator activity"/>
    <property type="evidence" value="ECO:0007669"/>
    <property type="project" value="InterPro"/>
</dbReference>
<evidence type="ECO:0000256" key="1">
    <source>
        <dbReference type="ARBA" id="ARBA00004123"/>
    </source>
</evidence>
<feature type="compositionally biased region" description="Low complexity" evidence="7">
    <location>
        <begin position="14"/>
        <end position="29"/>
    </location>
</feature>
<evidence type="ECO:0000259" key="8">
    <source>
        <dbReference type="Pfam" id="PF02229"/>
    </source>
</evidence>
<keyword evidence="4" id="KW-0238">DNA-binding</keyword>
<comment type="subcellular location">
    <subcellularLocation>
        <location evidence="1">Nucleus</location>
    </subcellularLocation>
</comment>
<keyword evidence="10" id="KW-1185">Reference proteome</keyword>
<organism evidence="9 10">
    <name type="scientific">Pseudolycoriella hygida</name>
    <dbReference type="NCBI Taxonomy" id="35572"/>
    <lineage>
        <taxon>Eukaryota</taxon>
        <taxon>Metazoa</taxon>
        <taxon>Ecdysozoa</taxon>
        <taxon>Arthropoda</taxon>
        <taxon>Hexapoda</taxon>
        <taxon>Insecta</taxon>
        <taxon>Pterygota</taxon>
        <taxon>Neoptera</taxon>
        <taxon>Endopterygota</taxon>
        <taxon>Diptera</taxon>
        <taxon>Nematocera</taxon>
        <taxon>Sciaroidea</taxon>
        <taxon>Sciaridae</taxon>
        <taxon>Pseudolycoriella</taxon>
    </lineage>
</organism>
<dbReference type="InterPro" id="IPR003173">
    <property type="entry name" value="PC4_C"/>
</dbReference>
<evidence type="ECO:0000313" key="10">
    <source>
        <dbReference type="Proteomes" id="UP001151699"/>
    </source>
</evidence>
<dbReference type="InterPro" id="IPR045125">
    <property type="entry name" value="Sub1/Tcp4-like"/>
</dbReference>
<dbReference type="Proteomes" id="UP001151699">
    <property type="component" value="Chromosome A"/>
</dbReference>
<accession>A0A9Q0N8T9</accession>
<dbReference type="InterPro" id="IPR009044">
    <property type="entry name" value="ssDNA-bd_transcriptional_reg"/>
</dbReference>
<dbReference type="Gene3D" id="2.30.31.10">
    <property type="entry name" value="Transcriptional Coactivator Pc4, Chain A"/>
    <property type="match status" value="1"/>
</dbReference>
<evidence type="ECO:0000256" key="4">
    <source>
        <dbReference type="ARBA" id="ARBA00023125"/>
    </source>
</evidence>
<dbReference type="GO" id="GO:0060261">
    <property type="term" value="P:positive regulation of transcription initiation by RNA polymerase II"/>
    <property type="evidence" value="ECO:0007669"/>
    <property type="project" value="InterPro"/>
</dbReference>
<feature type="region of interest" description="Disordered" evidence="7">
    <location>
        <begin position="1"/>
        <end position="68"/>
    </location>
</feature>
<dbReference type="Pfam" id="PF02229">
    <property type="entry name" value="PC4"/>
    <property type="match status" value="1"/>
</dbReference>
<feature type="domain" description="Transcriptional coactivator p15 (PC4) C-terminal" evidence="8">
    <location>
        <begin position="71"/>
        <end position="121"/>
    </location>
</feature>
<name>A0A9Q0N8T9_9DIPT</name>
<dbReference type="GO" id="GO:0005634">
    <property type="term" value="C:nucleus"/>
    <property type="evidence" value="ECO:0007669"/>
    <property type="project" value="UniProtKB-SubCell"/>
</dbReference>
<proteinExistence type="inferred from homology"/>
<keyword evidence="6" id="KW-0539">Nucleus</keyword>
<evidence type="ECO:0000313" key="9">
    <source>
        <dbReference type="EMBL" id="KAJ6645447.1"/>
    </source>
</evidence>
<feature type="compositionally biased region" description="Basic and acidic residues" evidence="7">
    <location>
        <begin position="33"/>
        <end position="67"/>
    </location>
</feature>
<comment type="similarity">
    <text evidence="2">Belongs to the transcriptional coactivator PC4 family.</text>
</comment>
<dbReference type="PANTHER" id="PTHR13215">
    <property type="entry name" value="RNA POLYMERASE II TRANSCRIPTIONAL COACTIVATOR"/>
    <property type="match status" value="1"/>
</dbReference>
<dbReference type="SUPFAM" id="SSF54447">
    <property type="entry name" value="ssDNA-binding transcriptional regulator domain"/>
    <property type="match status" value="1"/>
</dbReference>